<evidence type="ECO:0000256" key="4">
    <source>
        <dbReference type="ARBA" id="ARBA00022827"/>
    </source>
</evidence>
<dbReference type="Proteomes" id="UP000754644">
    <property type="component" value="Unassembled WGS sequence"/>
</dbReference>
<feature type="domain" description="FAD/NAD(P)-binding" evidence="9">
    <location>
        <begin position="12"/>
        <end position="176"/>
    </location>
</feature>
<dbReference type="PANTHER" id="PTHR48467:SF1">
    <property type="entry name" value="GLUTAMATE SYNTHASE 1 [NADH], CHLOROPLASTIC-LIKE"/>
    <property type="match status" value="1"/>
</dbReference>
<gene>
    <name evidence="10" type="ORF">HQ497_15885</name>
</gene>
<feature type="binding site" evidence="8">
    <location>
        <position position="214"/>
    </location>
    <ligand>
        <name>NADP(+)</name>
        <dbReference type="ChEBI" id="CHEBI:58349"/>
    </ligand>
</feature>
<comment type="similarity">
    <text evidence="2">Belongs to the ferredoxin--NADP reductase type 1 family.</text>
</comment>
<comment type="caution">
    <text evidence="10">The sequence shown here is derived from an EMBL/GenBank/DDBJ whole genome shotgun (WGS) entry which is preliminary data.</text>
</comment>
<dbReference type="InterPro" id="IPR023753">
    <property type="entry name" value="FAD/NAD-binding_dom"/>
</dbReference>
<feature type="binding site" evidence="7">
    <location>
        <position position="371"/>
    </location>
    <ligand>
        <name>FAD</name>
        <dbReference type="ChEBI" id="CHEBI:57692"/>
    </ligand>
</feature>
<evidence type="ECO:0000256" key="2">
    <source>
        <dbReference type="ARBA" id="ARBA00008312"/>
    </source>
</evidence>
<dbReference type="Gene3D" id="3.40.50.720">
    <property type="entry name" value="NAD(P)-binding Rossmann-like Domain"/>
    <property type="match status" value="1"/>
</dbReference>
<feature type="binding site" evidence="7">
    <location>
        <position position="51"/>
    </location>
    <ligand>
        <name>FAD</name>
        <dbReference type="ChEBI" id="CHEBI:57692"/>
    </ligand>
</feature>
<keyword evidence="4 7" id="KW-0274">FAD</keyword>
<evidence type="ECO:0000256" key="3">
    <source>
        <dbReference type="ARBA" id="ARBA00022630"/>
    </source>
</evidence>
<evidence type="ECO:0000256" key="8">
    <source>
        <dbReference type="PIRSR" id="PIRSR000362-2"/>
    </source>
</evidence>
<dbReference type="PANTHER" id="PTHR48467">
    <property type="entry name" value="GLUTAMATE SYNTHASE 1 [NADH], CHLOROPLASTIC-LIKE"/>
    <property type="match status" value="1"/>
</dbReference>
<dbReference type="InterPro" id="IPR036188">
    <property type="entry name" value="FAD/NAD-bd_sf"/>
</dbReference>
<comment type="cofactor">
    <cofactor evidence="1 7">
        <name>FAD</name>
        <dbReference type="ChEBI" id="CHEBI:57692"/>
    </cofactor>
</comment>
<dbReference type="InterPro" id="IPR055275">
    <property type="entry name" value="Ferredox_Rdtase"/>
</dbReference>
<sequence length="464" mass="50185">MPDIGSTANPLRVAIIGAGPAGFYTISNFLKYKELTVEMDLYDRLPTPYGLVRAGVAPDHQKDKSVTRAYAKSAEQPNVRFYGNVEYGKHLQLTDLQAHYHQVIFTNGAPTDRDLGIPGENLQGSHSATDFVAWYNGHPDFADHHFDLSQESVAIVGVGNVAMDVARILCKSYAELAETDIADHALAALKNSQVKRVYLLGRRGPAQAAFTPPEIKEMGELAEAEVTVSAEEARVDAISQQFLDANPDKNVEKNIGFITDYSQRIIMGKDKLLTLRFLVSPTEIIGEAGHVAALKLAKNAITASADGAIRPRATGEEEILEAGLVFRSVGYQGIPVSNVPFDAKQGTIRNIEGRVVDESGEAVTGLYTAGWIKRGPSGVIGTNKTCAQETVARMVEDIAAGNCFTPVAPGVDAASALVHERQPQTVSYADWLKIDAAEILKGEAQQRPRVKFTRIKDMLAVLGD</sequence>
<evidence type="ECO:0000259" key="9">
    <source>
        <dbReference type="Pfam" id="PF07992"/>
    </source>
</evidence>
<accession>A0A973ABK4</accession>
<proteinExistence type="inferred from homology"/>
<name>A0A973ABK4_9GAMM</name>
<feature type="binding site" evidence="8">
    <location>
        <position position="378"/>
    </location>
    <ligand>
        <name>NADP(+)</name>
        <dbReference type="ChEBI" id="CHEBI:58349"/>
    </ligand>
</feature>
<feature type="binding site" evidence="7">
    <location>
        <position position="21"/>
    </location>
    <ligand>
        <name>FAD</name>
        <dbReference type="ChEBI" id="CHEBI:57692"/>
    </ligand>
</feature>
<keyword evidence="3" id="KW-0285">Flavoprotein</keyword>
<keyword evidence="5 8" id="KW-0521">NADP</keyword>
<dbReference type="PRINTS" id="PR00419">
    <property type="entry name" value="ADXRDTASE"/>
</dbReference>
<dbReference type="Pfam" id="PF07992">
    <property type="entry name" value="Pyr_redox_2"/>
    <property type="match status" value="1"/>
</dbReference>
<dbReference type="SUPFAM" id="SSF51971">
    <property type="entry name" value="Nucleotide-binding domain"/>
    <property type="match status" value="2"/>
</dbReference>
<feature type="binding site" evidence="7">
    <location>
        <begin position="378"/>
        <end position="380"/>
    </location>
    <ligand>
        <name>FAD</name>
        <dbReference type="ChEBI" id="CHEBI:57692"/>
    </ligand>
</feature>
<dbReference type="InterPro" id="IPR021163">
    <property type="entry name" value="Ferredox_Rdtase_adrenod"/>
</dbReference>
<dbReference type="Gene3D" id="3.50.50.60">
    <property type="entry name" value="FAD/NAD(P)-binding domain"/>
    <property type="match status" value="1"/>
</dbReference>
<organism evidence="10 11">
    <name type="scientific">SAR86 cluster bacterium</name>
    <dbReference type="NCBI Taxonomy" id="2030880"/>
    <lineage>
        <taxon>Bacteria</taxon>
        <taxon>Pseudomonadati</taxon>
        <taxon>Pseudomonadota</taxon>
        <taxon>Gammaproteobacteria</taxon>
        <taxon>SAR86 cluster</taxon>
    </lineage>
</organism>
<evidence type="ECO:0000256" key="5">
    <source>
        <dbReference type="ARBA" id="ARBA00022857"/>
    </source>
</evidence>
<evidence type="ECO:0000313" key="10">
    <source>
        <dbReference type="EMBL" id="NQV66841.1"/>
    </source>
</evidence>
<evidence type="ECO:0000256" key="1">
    <source>
        <dbReference type="ARBA" id="ARBA00001974"/>
    </source>
</evidence>
<protein>
    <submittedName>
        <fullName evidence="10">FAD-dependent oxidoreductase</fullName>
    </submittedName>
</protein>
<keyword evidence="6" id="KW-0560">Oxidoreductase</keyword>
<evidence type="ECO:0000256" key="6">
    <source>
        <dbReference type="ARBA" id="ARBA00023002"/>
    </source>
</evidence>
<evidence type="ECO:0000313" key="11">
    <source>
        <dbReference type="Proteomes" id="UP000754644"/>
    </source>
</evidence>
<dbReference type="GO" id="GO:0016491">
    <property type="term" value="F:oxidoreductase activity"/>
    <property type="evidence" value="ECO:0007669"/>
    <property type="project" value="UniProtKB-KW"/>
</dbReference>
<reference evidence="10" key="1">
    <citation type="submission" date="2020-05" db="EMBL/GenBank/DDBJ databases">
        <title>Sulfur intermediates as new biogeochemical hubs in an aquatic model microbial ecosystem.</title>
        <authorList>
            <person name="Vigneron A."/>
        </authorList>
    </citation>
    <scope>NUCLEOTIDE SEQUENCE</scope>
    <source>
        <strain evidence="10">Bin.250</strain>
    </source>
</reference>
<dbReference type="PIRSF" id="PIRSF000362">
    <property type="entry name" value="FNR"/>
    <property type="match status" value="1"/>
</dbReference>
<evidence type="ECO:0000256" key="7">
    <source>
        <dbReference type="PIRSR" id="PIRSR000362-1"/>
    </source>
</evidence>
<dbReference type="AlphaFoldDB" id="A0A973ABK4"/>
<dbReference type="EMBL" id="JABMOJ010000591">
    <property type="protein sequence ID" value="NQV66841.1"/>
    <property type="molecule type" value="Genomic_DNA"/>
</dbReference>
<feature type="binding site" evidence="8">
    <location>
        <begin position="202"/>
        <end position="203"/>
    </location>
    <ligand>
        <name>NADP(+)</name>
        <dbReference type="ChEBI" id="CHEBI:58349"/>
    </ligand>
</feature>